<evidence type="ECO:0000313" key="3">
    <source>
        <dbReference type="Proteomes" id="UP001469553"/>
    </source>
</evidence>
<dbReference type="InterPro" id="IPR010926">
    <property type="entry name" value="Myosin_TH1"/>
</dbReference>
<evidence type="ECO:0000259" key="1">
    <source>
        <dbReference type="PROSITE" id="PS51757"/>
    </source>
</evidence>
<dbReference type="Pfam" id="PF06017">
    <property type="entry name" value="Myosin_TH1"/>
    <property type="match status" value="1"/>
</dbReference>
<proteinExistence type="predicted"/>
<keyword evidence="3" id="KW-1185">Reference proteome</keyword>
<feature type="domain" description="TH1" evidence="1">
    <location>
        <begin position="97"/>
        <end position="196"/>
    </location>
</feature>
<dbReference type="Proteomes" id="UP001469553">
    <property type="component" value="Unassembled WGS sequence"/>
</dbReference>
<comment type="caution">
    <text evidence="2">The sequence shown here is derived from an EMBL/GenBank/DDBJ whole genome shotgun (WGS) entry which is preliminary data.</text>
</comment>
<sequence>MRYRRMRAALIILRAYRRYKVKSYIREVNRRFKNVRSMKDHGRHVKWPTPPKVLRRFEDAMKSIYNRWWAWTKIKGLSPEETLQVRAKVASLEALKGQRADLGLQRAWEGNYVKRDSPDTASSFTLVSSELQRKDKFMRVLFSCNVRKINRFHKAEDRALLITDRHLYKMDPLRQYKPMKNIPLYNVRHPLFTTSF</sequence>
<reference evidence="2 3" key="1">
    <citation type="submission" date="2021-06" db="EMBL/GenBank/DDBJ databases">
        <authorList>
            <person name="Palmer J.M."/>
        </authorList>
    </citation>
    <scope>NUCLEOTIDE SEQUENCE [LARGE SCALE GENOMIC DNA]</scope>
    <source>
        <strain evidence="2 3">AS_MEX2019</strain>
        <tissue evidence="2">Muscle</tissue>
    </source>
</reference>
<name>A0ABV0XFE4_9TELE</name>
<organism evidence="2 3">
    <name type="scientific">Ameca splendens</name>
    <dbReference type="NCBI Taxonomy" id="208324"/>
    <lineage>
        <taxon>Eukaryota</taxon>
        <taxon>Metazoa</taxon>
        <taxon>Chordata</taxon>
        <taxon>Craniata</taxon>
        <taxon>Vertebrata</taxon>
        <taxon>Euteleostomi</taxon>
        <taxon>Actinopterygii</taxon>
        <taxon>Neopterygii</taxon>
        <taxon>Teleostei</taxon>
        <taxon>Neoteleostei</taxon>
        <taxon>Acanthomorphata</taxon>
        <taxon>Ovalentaria</taxon>
        <taxon>Atherinomorphae</taxon>
        <taxon>Cyprinodontiformes</taxon>
        <taxon>Goodeidae</taxon>
        <taxon>Ameca</taxon>
    </lineage>
</organism>
<dbReference type="PROSITE" id="PS51757">
    <property type="entry name" value="TH1"/>
    <property type="match status" value="1"/>
</dbReference>
<protein>
    <submittedName>
        <fullName evidence="2">Unconventional myosin-Id</fullName>
    </submittedName>
</protein>
<accession>A0ABV0XFE4</accession>
<gene>
    <name evidence="2" type="primary">MYO1D_1</name>
    <name evidence="2" type="ORF">AMECASPLE_016915</name>
</gene>
<evidence type="ECO:0000313" key="2">
    <source>
        <dbReference type="EMBL" id="MEQ2280172.1"/>
    </source>
</evidence>
<dbReference type="EMBL" id="JAHRIP010001248">
    <property type="protein sequence ID" value="MEQ2280172.1"/>
    <property type="molecule type" value="Genomic_DNA"/>
</dbReference>